<feature type="compositionally biased region" description="Low complexity" evidence="1">
    <location>
        <begin position="20"/>
        <end position="41"/>
    </location>
</feature>
<accession>A0A4Q4Z503</accession>
<dbReference type="InterPro" id="IPR012938">
    <property type="entry name" value="Glc/Sorbosone_DH"/>
</dbReference>
<keyword evidence="2" id="KW-0732">Signal</keyword>
<evidence type="ECO:0000313" key="4">
    <source>
        <dbReference type="EMBL" id="RYP82840.1"/>
    </source>
</evidence>
<dbReference type="AlphaFoldDB" id="A0A4Q4Z503"/>
<dbReference type="Gene3D" id="2.120.10.30">
    <property type="entry name" value="TolB, C-terminal domain"/>
    <property type="match status" value="1"/>
</dbReference>
<name>A0A4Q4Z503_9ACTN</name>
<sequence>MQSLVAATLVALTATALSPTAGPAAHASPAAPTARAVPTVPERAPSQRAAVPRLRVTRDARGLALPWDAQPIGGGAWLVTERDRKRLLRVEDGRVRRIAFPSSSVWASGETGLMSLEIDPNFRRNGRFYACHGGFRHGGGHDVRVVAYTLNDAQTRARRVRTLLKGIQATSGRHGGCRLLITPNGSLLVGTGDAAVGTNPRNRRSLNGKVLRLNRLTGKPWPENPWPNATSVRQRYVLNYGHRNIQGLARRKDGTLWSIEHGSYRDDEVNIVRKGGDYGWNPVPNDPGDPSYNEEVPMTDQSLPGPQIAARWRSGNPTIATSGGAFVYGKRWGALNGTLAVAALKGSRVVFMKFDSHGRLVRTFVPSALRQFGRLRSVTRAPNGDLVITTANGSRDSVLRVRPRG</sequence>
<dbReference type="RefSeq" id="WP_134720290.1">
    <property type="nucleotide sequence ID" value="NZ_SDKM01000041.1"/>
</dbReference>
<feature type="chain" id="PRO_5020212286" evidence="2">
    <location>
        <begin position="28"/>
        <end position="405"/>
    </location>
</feature>
<dbReference type="Pfam" id="PF07995">
    <property type="entry name" value="GSDH"/>
    <property type="match status" value="1"/>
</dbReference>
<feature type="domain" description="Glucose/Sorbosone dehydrogenase" evidence="3">
    <location>
        <begin position="64"/>
        <end position="393"/>
    </location>
</feature>
<evidence type="ECO:0000256" key="1">
    <source>
        <dbReference type="SAM" id="MobiDB-lite"/>
    </source>
</evidence>
<dbReference type="SUPFAM" id="SSF50952">
    <property type="entry name" value="Soluble quinoprotein glucose dehydrogenase"/>
    <property type="match status" value="1"/>
</dbReference>
<gene>
    <name evidence="4" type="ORF">EKO23_20760</name>
</gene>
<dbReference type="InterPro" id="IPR011041">
    <property type="entry name" value="Quinoprot_gluc/sorb_DH_b-prop"/>
</dbReference>
<organism evidence="4 5">
    <name type="scientific">Nocardioides guangzhouensis</name>
    <dbReference type="NCBI Taxonomy" id="2497878"/>
    <lineage>
        <taxon>Bacteria</taxon>
        <taxon>Bacillati</taxon>
        <taxon>Actinomycetota</taxon>
        <taxon>Actinomycetes</taxon>
        <taxon>Propionibacteriales</taxon>
        <taxon>Nocardioidaceae</taxon>
        <taxon>Nocardioides</taxon>
    </lineage>
</organism>
<dbReference type="PANTHER" id="PTHR19328">
    <property type="entry name" value="HEDGEHOG-INTERACTING PROTEIN"/>
    <property type="match status" value="1"/>
</dbReference>
<feature type="region of interest" description="Disordered" evidence="1">
    <location>
        <begin position="20"/>
        <end position="50"/>
    </location>
</feature>
<evidence type="ECO:0000256" key="2">
    <source>
        <dbReference type="SAM" id="SignalP"/>
    </source>
</evidence>
<dbReference type="InterPro" id="IPR011042">
    <property type="entry name" value="6-blade_b-propeller_TolB-like"/>
</dbReference>
<dbReference type="EMBL" id="SDKM01000041">
    <property type="protein sequence ID" value="RYP82840.1"/>
    <property type="molecule type" value="Genomic_DNA"/>
</dbReference>
<keyword evidence="5" id="KW-1185">Reference proteome</keyword>
<dbReference type="Proteomes" id="UP000295198">
    <property type="component" value="Unassembled WGS sequence"/>
</dbReference>
<comment type="caution">
    <text evidence="4">The sequence shown here is derived from an EMBL/GenBank/DDBJ whole genome shotgun (WGS) entry which is preliminary data.</text>
</comment>
<dbReference type="OrthoDB" id="9770043at2"/>
<reference evidence="4 5" key="1">
    <citation type="submission" date="2019-01" db="EMBL/GenBank/DDBJ databases">
        <title>Nocardioides guangzhouensis sp. nov., an actinobacterium isolated from soil.</title>
        <authorList>
            <person name="Fu Y."/>
            <person name="Cai Y."/>
            <person name="Lin Z."/>
            <person name="Chen P."/>
        </authorList>
    </citation>
    <scope>NUCLEOTIDE SEQUENCE [LARGE SCALE GENOMIC DNA]</scope>
    <source>
        <strain evidence="4 5">130</strain>
    </source>
</reference>
<feature type="signal peptide" evidence="2">
    <location>
        <begin position="1"/>
        <end position="27"/>
    </location>
</feature>
<evidence type="ECO:0000259" key="3">
    <source>
        <dbReference type="Pfam" id="PF07995"/>
    </source>
</evidence>
<dbReference type="PANTHER" id="PTHR19328:SF13">
    <property type="entry name" value="HIPL1 PROTEIN"/>
    <property type="match status" value="1"/>
</dbReference>
<evidence type="ECO:0000313" key="5">
    <source>
        <dbReference type="Proteomes" id="UP000295198"/>
    </source>
</evidence>
<proteinExistence type="predicted"/>
<protein>
    <submittedName>
        <fullName evidence="4">PQQ-dependent sugar dehydrogenase</fullName>
    </submittedName>
</protein>